<dbReference type="AlphaFoldDB" id="T1KQB2"/>
<accession>T1KQB2</accession>
<dbReference type="HOGENOM" id="CLU_3425274_0_0_1"/>
<name>T1KQB2_TETUR</name>
<keyword evidence="2" id="KW-1185">Reference proteome</keyword>
<reference evidence="2" key="1">
    <citation type="submission" date="2011-08" db="EMBL/GenBank/DDBJ databases">
        <authorList>
            <person name="Rombauts S."/>
        </authorList>
    </citation>
    <scope>NUCLEOTIDE SEQUENCE</scope>
    <source>
        <strain evidence="2">London</strain>
    </source>
</reference>
<evidence type="ECO:0000313" key="1">
    <source>
        <dbReference type="EnsemblMetazoa" id="tetur17g03510.1"/>
    </source>
</evidence>
<evidence type="ECO:0000313" key="2">
    <source>
        <dbReference type="Proteomes" id="UP000015104"/>
    </source>
</evidence>
<dbReference type="EMBL" id="CAEY01000349">
    <property type="status" value="NOT_ANNOTATED_CDS"/>
    <property type="molecule type" value="Genomic_DNA"/>
</dbReference>
<dbReference type="EnsemblMetazoa" id="tetur17g03510.1">
    <property type="protein sequence ID" value="tetur17g03510.1"/>
    <property type="gene ID" value="tetur17g03510"/>
</dbReference>
<organism evidence="1 2">
    <name type="scientific">Tetranychus urticae</name>
    <name type="common">Two-spotted spider mite</name>
    <dbReference type="NCBI Taxonomy" id="32264"/>
    <lineage>
        <taxon>Eukaryota</taxon>
        <taxon>Metazoa</taxon>
        <taxon>Ecdysozoa</taxon>
        <taxon>Arthropoda</taxon>
        <taxon>Chelicerata</taxon>
        <taxon>Arachnida</taxon>
        <taxon>Acari</taxon>
        <taxon>Acariformes</taxon>
        <taxon>Trombidiformes</taxon>
        <taxon>Prostigmata</taxon>
        <taxon>Eleutherengona</taxon>
        <taxon>Raphignathae</taxon>
        <taxon>Tetranychoidea</taxon>
        <taxon>Tetranychidae</taxon>
        <taxon>Tetranychus</taxon>
    </lineage>
</organism>
<sequence>MSVIDEIEADGGFGVLKVKHFR</sequence>
<dbReference type="Proteomes" id="UP000015104">
    <property type="component" value="Unassembled WGS sequence"/>
</dbReference>
<proteinExistence type="predicted"/>
<protein>
    <submittedName>
        <fullName evidence="1">Uncharacterized protein</fullName>
    </submittedName>
</protein>
<reference evidence="1" key="2">
    <citation type="submission" date="2015-06" db="UniProtKB">
        <authorList>
            <consortium name="EnsemblMetazoa"/>
        </authorList>
    </citation>
    <scope>IDENTIFICATION</scope>
</reference>